<gene>
    <name evidence="3" type="ORF">ABT272_22310</name>
</gene>
<organism evidence="3 4">
    <name type="scientific">Streptomyces sp. 900105245</name>
    <dbReference type="NCBI Taxonomy" id="3154379"/>
    <lineage>
        <taxon>Bacteria</taxon>
        <taxon>Bacillati</taxon>
        <taxon>Actinomycetota</taxon>
        <taxon>Actinomycetes</taxon>
        <taxon>Kitasatosporales</taxon>
        <taxon>Streptomycetaceae</taxon>
        <taxon>Streptomyces</taxon>
    </lineage>
</organism>
<evidence type="ECO:0000256" key="1">
    <source>
        <dbReference type="SAM" id="MobiDB-lite"/>
    </source>
</evidence>
<keyword evidence="2" id="KW-0812">Transmembrane</keyword>
<keyword evidence="2" id="KW-1133">Transmembrane helix</keyword>
<feature type="transmembrane region" description="Helical" evidence="2">
    <location>
        <begin position="31"/>
        <end position="48"/>
    </location>
</feature>
<sequence>MTGGDEQAQVLRYDRGAEDDDDRRRSRRGPILLTTLAVPAVGAAGFQASSLRAGQGGNGILHLVVVVALLLIAFVVLALGIIWAINTVASLIGRIAAGRRRTRKDVTR</sequence>
<keyword evidence="2" id="KW-0472">Membrane</keyword>
<reference evidence="3 4" key="1">
    <citation type="submission" date="2024-06" db="EMBL/GenBank/DDBJ databases">
        <title>The Natural Products Discovery Center: Release of the First 8490 Sequenced Strains for Exploring Actinobacteria Biosynthetic Diversity.</title>
        <authorList>
            <person name="Kalkreuter E."/>
            <person name="Kautsar S.A."/>
            <person name="Yang D."/>
            <person name="Bader C.D."/>
            <person name="Teijaro C.N."/>
            <person name="Fluegel L."/>
            <person name="Davis C.M."/>
            <person name="Simpson J.R."/>
            <person name="Lauterbach L."/>
            <person name="Steele A.D."/>
            <person name="Gui C."/>
            <person name="Meng S."/>
            <person name="Li G."/>
            <person name="Viehrig K."/>
            <person name="Ye F."/>
            <person name="Su P."/>
            <person name="Kiefer A.F."/>
            <person name="Nichols A."/>
            <person name="Cepeda A.J."/>
            <person name="Yan W."/>
            <person name="Fan B."/>
            <person name="Jiang Y."/>
            <person name="Adhikari A."/>
            <person name="Zheng C.-J."/>
            <person name="Schuster L."/>
            <person name="Cowan T.M."/>
            <person name="Smanski M.J."/>
            <person name="Chevrette M.G."/>
            <person name="De Carvalho L.P.S."/>
            <person name="Shen B."/>
        </authorList>
    </citation>
    <scope>NUCLEOTIDE SEQUENCE [LARGE SCALE GENOMIC DNA]</scope>
    <source>
        <strain evidence="3 4">NPDC001166</strain>
    </source>
</reference>
<comment type="caution">
    <text evidence="3">The sequence shown here is derived from an EMBL/GenBank/DDBJ whole genome shotgun (WGS) entry which is preliminary data.</text>
</comment>
<feature type="region of interest" description="Disordered" evidence="1">
    <location>
        <begin position="1"/>
        <end position="28"/>
    </location>
</feature>
<proteinExistence type="predicted"/>
<feature type="transmembrane region" description="Helical" evidence="2">
    <location>
        <begin position="60"/>
        <end position="93"/>
    </location>
</feature>
<dbReference type="Proteomes" id="UP001470023">
    <property type="component" value="Unassembled WGS sequence"/>
</dbReference>
<dbReference type="EMBL" id="JBEPAZ010000019">
    <property type="protein sequence ID" value="MER6430450.1"/>
    <property type="molecule type" value="Genomic_DNA"/>
</dbReference>
<protein>
    <recommendedName>
        <fullName evidence="5">Integral membrane protein</fullName>
    </recommendedName>
</protein>
<accession>A0ABV1U9S3</accession>
<keyword evidence="4" id="KW-1185">Reference proteome</keyword>
<name>A0ABV1U9S3_9ACTN</name>
<dbReference type="RefSeq" id="WP_351945162.1">
    <property type="nucleotide sequence ID" value="NZ_JBEOYA010000026.1"/>
</dbReference>
<evidence type="ECO:0000256" key="2">
    <source>
        <dbReference type="SAM" id="Phobius"/>
    </source>
</evidence>
<evidence type="ECO:0000313" key="3">
    <source>
        <dbReference type="EMBL" id="MER6430450.1"/>
    </source>
</evidence>
<evidence type="ECO:0008006" key="5">
    <source>
        <dbReference type="Google" id="ProtNLM"/>
    </source>
</evidence>
<evidence type="ECO:0000313" key="4">
    <source>
        <dbReference type="Proteomes" id="UP001470023"/>
    </source>
</evidence>